<protein>
    <submittedName>
        <fullName evidence="2">Pimeloyl-ACP methyl ester carboxylesterase</fullName>
    </submittedName>
</protein>
<sequence length="239" mass="26621">MNGESLPQGVVLVHGLWGVPEDWTWVRRELERRHPDVHVEVPDLPSHRLPDAGLLADAVEVREAIAASPAPTVVVGWSYGTDVVGLAAHSVPNVARLVYVSSPPLKAQPDERDASYVDTMEHMLRDEHGRFVLDGDWWLDEDDAGRRLPDEVRESLKEHPRRYATKKTRTDPVPAEAWTEIPTTVLLGARDNLTGADQRAWAREAVADVRDIDTDHFALFNLPELVAEVILEPLPGPAK</sequence>
<dbReference type="PANTHER" id="PTHR37017:SF11">
    <property type="entry name" value="ESTERASE_LIPASE_THIOESTERASE DOMAIN-CONTAINING PROTEIN"/>
    <property type="match status" value="1"/>
</dbReference>
<dbReference type="InterPro" id="IPR029058">
    <property type="entry name" value="AB_hydrolase_fold"/>
</dbReference>
<evidence type="ECO:0000313" key="2">
    <source>
        <dbReference type="EMBL" id="MDQ0144740.1"/>
    </source>
</evidence>
<dbReference type="InterPro" id="IPR052897">
    <property type="entry name" value="Sec-Metab_Biosynth_Hydrolase"/>
</dbReference>
<keyword evidence="3" id="KW-1185">Reference proteome</keyword>
<dbReference type="PANTHER" id="PTHR37017">
    <property type="entry name" value="AB HYDROLASE-1 DOMAIN-CONTAINING PROTEIN-RELATED"/>
    <property type="match status" value="1"/>
</dbReference>
<dbReference type="Gene3D" id="3.40.50.1820">
    <property type="entry name" value="alpha/beta hydrolase"/>
    <property type="match status" value="1"/>
</dbReference>
<dbReference type="AlphaFoldDB" id="A0AAJ1SPN7"/>
<evidence type="ECO:0000313" key="3">
    <source>
        <dbReference type="Proteomes" id="UP001239267"/>
    </source>
</evidence>
<feature type="domain" description="AB hydrolase-1" evidence="1">
    <location>
        <begin position="10"/>
        <end position="228"/>
    </location>
</feature>
<dbReference type="SUPFAM" id="SSF53474">
    <property type="entry name" value="alpha/beta-Hydrolases"/>
    <property type="match status" value="1"/>
</dbReference>
<name>A0AAJ1SPN7_9MICC</name>
<dbReference type="InterPro" id="IPR000073">
    <property type="entry name" value="AB_hydrolase_1"/>
</dbReference>
<dbReference type="EMBL" id="JAUSTB010000001">
    <property type="protein sequence ID" value="MDQ0144740.1"/>
    <property type="molecule type" value="Genomic_DNA"/>
</dbReference>
<proteinExistence type="predicted"/>
<reference evidence="2 3" key="1">
    <citation type="submission" date="2023-07" db="EMBL/GenBank/DDBJ databases">
        <title>Sorghum-associated microbial communities from plants grown in Nebraska, USA.</title>
        <authorList>
            <person name="Schachtman D."/>
        </authorList>
    </citation>
    <scope>NUCLEOTIDE SEQUENCE [LARGE SCALE GENOMIC DNA]</scope>
    <source>
        <strain evidence="2 3">DS1001</strain>
    </source>
</reference>
<dbReference type="RefSeq" id="WP_307357039.1">
    <property type="nucleotide sequence ID" value="NZ_JAUSTB010000001.1"/>
</dbReference>
<evidence type="ECO:0000259" key="1">
    <source>
        <dbReference type="Pfam" id="PF12697"/>
    </source>
</evidence>
<dbReference type="GO" id="GO:0003824">
    <property type="term" value="F:catalytic activity"/>
    <property type="evidence" value="ECO:0007669"/>
    <property type="project" value="UniProtKB-ARBA"/>
</dbReference>
<comment type="caution">
    <text evidence="2">The sequence shown here is derived from an EMBL/GenBank/DDBJ whole genome shotgun (WGS) entry which is preliminary data.</text>
</comment>
<gene>
    <name evidence="2" type="ORF">J2T23_000614</name>
</gene>
<dbReference type="Proteomes" id="UP001239267">
    <property type="component" value="Unassembled WGS sequence"/>
</dbReference>
<accession>A0AAJ1SPN7</accession>
<organism evidence="2 3">
    <name type="scientific">Pseudarthrobacter niigatensis</name>
    <dbReference type="NCBI Taxonomy" id="369935"/>
    <lineage>
        <taxon>Bacteria</taxon>
        <taxon>Bacillati</taxon>
        <taxon>Actinomycetota</taxon>
        <taxon>Actinomycetes</taxon>
        <taxon>Micrococcales</taxon>
        <taxon>Micrococcaceae</taxon>
        <taxon>Pseudarthrobacter</taxon>
    </lineage>
</organism>
<dbReference type="Pfam" id="PF12697">
    <property type="entry name" value="Abhydrolase_6"/>
    <property type="match status" value="1"/>
</dbReference>